<dbReference type="STRING" id="1423735.FC15_GL000223"/>
<dbReference type="EMBL" id="AZFX01000072">
    <property type="protein sequence ID" value="KRM08846.1"/>
    <property type="molecule type" value="Genomic_DNA"/>
</dbReference>
<evidence type="ECO:0000313" key="1">
    <source>
        <dbReference type="EMBL" id="KRM08846.1"/>
    </source>
</evidence>
<gene>
    <name evidence="1" type="ORF">FC15_GL000223</name>
</gene>
<dbReference type="PANTHER" id="PTHR36433">
    <property type="entry name" value="HYPOTHETICAL CYTOSOLIC PROTEIN"/>
    <property type="match status" value="1"/>
</dbReference>
<dbReference type="Gene3D" id="2.40.50.480">
    <property type="match status" value="1"/>
</dbReference>
<name>A0A0R1VSX9_9LACO</name>
<accession>A0A0R1VSX9</accession>
<comment type="caution">
    <text evidence="1">The sequence shown here is derived from an EMBL/GenBank/DDBJ whole genome shotgun (WGS) entry which is preliminary data.</text>
</comment>
<evidence type="ECO:0008006" key="3">
    <source>
        <dbReference type="Google" id="ProtNLM"/>
    </source>
</evidence>
<dbReference type="AlphaFoldDB" id="A0A0R1VSX9"/>
<proteinExistence type="predicted"/>
<dbReference type="Pfam" id="PF06486">
    <property type="entry name" value="DUF1093"/>
    <property type="match status" value="1"/>
</dbReference>
<evidence type="ECO:0000313" key="2">
    <source>
        <dbReference type="Proteomes" id="UP000051315"/>
    </source>
</evidence>
<dbReference type="InterPro" id="IPR036166">
    <property type="entry name" value="YxeA-like_sf"/>
</dbReference>
<dbReference type="InterPro" id="IPR006542">
    <property type="entry name" value="DUF1093"/>
</dbReference>
<dbReference type="SUPFAM" id="SSF159121">
    <property type="entry name" value="BC4932-like"/>
    <property type="match status" value="1"/>
</dbReference>
<dbReference type="PANTHER" id="PTHR36433:SF2">
    <property type="entry name" value="YXEA FAMILY PROTEIN"/>
    <property type="match status" value="1"/>
</dbReference>
<reference evidence="1 2" key="1">
    <citation type="journal article" date="2015" name="Genome Announc.">
        <title>Expanding the biotechnology potential of lactobacilli through comparative genomics of 213 strains and associated genera.</title>
        <authorList>
            <person name="Sun Z."/>
            <person name="Harris H.M."/>
            <person name="McCann A."/>
            <person name="Guo C."/>
            <person name="Argimon S."/>
            <person name="Zhang W."/>
            <person name="Yang X."/>
            <person name="Jeffery I.B."/>
            <person name="Cooney J.C."/>
            <person name="Kagawa T.F."/>
            <person name="Liu W."/>
            <person name="Song Y."/>
            <person name="Salvetti E."/>
            <person name="Wrobel A."/>
            <person name="Rasinkangas P."/>
            <person name="Parkhill J."/>
            <person name="Rea M.C."/>
            <person name="O'Sullivan O."/>
            <person name="Ritari J."/>
            <person name="Douillard F.P."/>
            <person name="Paul Ross R."/>
            <person name="Yang R."/>
            <person name="Briner A.E."/>
            <person name="Felis G.E."/>
            <person name="de Vos W.M."/>
            <person name="Barrangou R."/>
            <person name="Klaenhammer T.R."/>
            <person name="Caufield P.W."/>
            <person name="Cui Y."/>
            <person name="Zhang H."/>
            <person name="O'Toole P.W."/>
        </authorList>
    </citation>
    <scope>NUCLEOTIDE SEQUENCE [LARGE SCALE GENOMIC DNA]</scope>
    <source>
        <strain evidence="1 2">DSM 17758</strain>
    </source>
</reference>
<protein>
    <recommendedName>
        <fullName evidence="3">YxeA family protein</fullName>
    </recommendedName>
</protein>
<sequence length="121" mass="13660">MLFMKKILTVVVILAALLAGGWFAVEKVFRGGDVYYTQITTNGKYEENKTDSGEIVDDYSYNQPGYNANGEKVQLEFNGNKPRPLKRNAYLAVVLKNETVRSWKQVSKADVPKKALAKLRK</sequence>
<keyword evidence="2" id="KW-1185">Reference proteome</keyword>
<dbReference type="Proteomes" id="UP000051315">
    <property type="component" value="Unassembled WGS sequence"/>
</dbReference>
<organism evidence="1 2">
    <name type="scientific">Lapidilactobacillus concavus DSM 17758</name>
    <dbReference type="NCBI Taxonomy" id="1423735"/>
    <lineage>
        <taxon>Bacteria</taxon>
        <taxon>Bacillati</taxon>
        <taxon>Bacillota</taxon>
        <taxon>Bacilli</taxon>
        <taxon>Lactobacillales</taxon>
        <taxon>Lactobacillaceae</taxon>
        <taxon>Lapidilactobacillus</taxon>
    </lineage>
</organism>
<dbReference type="PATRIC" id="fig|1423735.3.peg.229"/>
<dbReference type="NCBIfam" id="TIGR01655">
    <property type="entry name" value="yxeA_fam"/>
    <property type="match status" value="1"/>
</dbReference>